<dbReference type="AlphaFoldDB" id="A0A517PAA2"/>
<evidence type="ECO:0000259" key="11">
    <source>
        <dbReference type="Pfam" id="PF08436"/>
    </source>
</evidence>
<feature type="binding site" evidence="9">
    <location>
        <position position="142"/>
    </location>
    <ligand>
        <name>Mn(2+)</name>
        <dbReference type="ChEBI" id="CHEBI:29035"/>
    </ligand>
</feature>
<dbReference type="HAMAP" id="MF_00183">
    <property type="entry name" value="DXP_reductoisom"/>
    <property type="match status" value="1"/>
</dbReference>
<feature type="binding site" evidence="9">
    <location>
        <position position="197"/>
    </location>
    <ligand>
        <name>NADPH</name>
        <dbReference type="ChEBI" id="CHEBI:57783"/>
    </ligand>
</feature>
<comment type="pathway">
    <text evidence="1 9">Isoprenoid biosynthesis; isopentenyl diphosphate biosynthesis via DXP pathway; isopentenyl diphosphate from 1-deoxy-D-xylulose 5-phosphate: step 1/6.</text>
</comment>
<feature type="domain" description="DXP reductoisomerase C-terminal" evidence="12">
    <location>
        <begin position="253"/>
        <end position="369"/>
    </location>
</feature>
<feature type="binding site" evidence="9">
    <location>
        <position position="8"/>
    </location>
    <ligand>
        <name>NADPH</name>
        <dbReference type="ChEBI" id="CHEBI:57783"/>
    </ligand>
</feature>
<dbReference type="PANTHER" id="PTHR30525:SF0">
    <property type="entry name" value="1-DEOXY-D-XYLULOSE 5-PHOSPHATE REDUCTOISOMERASE, CHLOROPLASTIC"/>
    <property type="match status" value="1"/>
</dbReference>
<dbReference type="NCBIfam" id="TIGR00243">
    <property type="entry name" value="Dxr"/>
    <property type="match status" value="1"/>
</dbReference>
<evidence type="ECO:0000259" key="12">
    <source>
        <dbReference type="Pfam" id="PF13288"/>
    </source>
</evidence>
<dbReference type="PANTHER" id="PTHR30525">
    <property type="entry name" value="1-DEOXY-D-XYLULOSE 5-PHOSPHATE REDUCTOISOMERASE"/>
    <property type="match status" value="1"/>
</dbReference>
<feature type="binding site" evidence="9">
    <location>
        <position position="143"/>
    </location>
    <ligand>
        <name>1-deoxy-D-xylulose 5-phosphate</name>
        <dbReference type="ChEBI" id="CHEBI:57792"/>
    </ligand>
</feature>
<keyword evidence="13" id="KW-0413">Isomerase</keyword>
<protein>
    <recommendedName>
        <fullName evidence="9">1-deoxy-D-xylulose 5-phosphate reductoisomerase</fullName>
        <shortName evidence="9">DXP reductoisomerase</shortName>
        <ecNumber evidence="9">1.1.1.267</ecNumber>
    </recommendedName>
    <alternativeName>
        <fullName evidence="9">1-deoxyxylulose-5-phosphate reductoisomerase</fullName>
    </alternativeName>
    <alternativeName>
        <fullName evidence="9">2-C-methyl-D-erythritol 4-phosphate synthase</fullName>
    </alternativeName>
</protein>
<feature type="binding site" evidence="9">
    <location>
        <position position="117"/>
    </location>
    <ligand>
        <name>1-deoxy-D-xylulose 5-phosphate</name>
        <dbReference type="ChEBI" id="CHEBI:57792"/>
    </ligand>
</feature>
<feature type="binding site" evidence="9">
    <location>
        <position position="6"/>
    </location>
    <ligand>
        <name>NADPH</name>
        <dbReference type="ChEBI" id="CHEBI:57783"/>
    </ligand>
</feature>
<dbReference type="PIRSF" id="PIRSF006205">
    <property type="entry name" value="Dxp_reductismrs"/>
    <property type="match status" value="1"/>
</dbReference>
<comment type="catalytic activity">
    <reaction evidence="8">
        <text>2-C-methyl-D-erythritol 4-phosphate + NADP(+) = 1-deoxy-D-xylulose 5-phosphate + NADPH + H(+)</text>
        <dbReference type="Rhea" id="RHEA:13717"/>
        <dbReference type="ChEBI" id="CHEBI:15378"/>
        <dbReference type="ChEBI" id="CHEBI:57783"/>
        <dbReference type="ChEBI" id="CHEBI:57792"/>
        <dbReference type="ChEBI" id="CHEBI:58262"/>
        <dbReference type="ChEBI" id="CHEBI:58349"/>
        <dbReference type="EC" id="1.1.1.267"/>
    </reaction>
    <physiologicalReaction direction="right-to-left" evidence="8">
        <dbReference type="Rhea" id="RHEA:13719"/>
    </physiologicalReaction>
</comment>
<dbReference type="InterPro" id="IPR013644">
    <property type="entry name" value="DXP_reductoisomerase_C"/>
</dbReference>
<keyword evidence="5 9" id="KW-0560">Oxidoreductase</keyword>
<feature type="binding site" evidence="9">
    <location>
        <position position="191"/>
    </location>
    <ligand>
        <name>1-deoxy-D-xylulose 5-phosphate</name>
        <dbReference type="ChEBI" id="CHEBI:57792"/>
    </ligand>
</feature>
<feature type="binding site" evidence="9">
    <location>
        <position position="144"/>
    </location>
    <ligand>
        <name>1-deoxy-D-xylulose 5-phosphate</name>
        <dbReference type="ChEBI" id="CHEBI:57792"/>
    </ligand>
</feature>
<reference evidence="13 14" key="1">
    <citation type="submission" date="2019-02" db="EMBL/GenBank/DDBJ databases">
        <title>Deep-cultivation of Planctomycetes and their phenomic and genomic characterization uncovers novel biology.</title>
        <authorList>
            <person name="Wiegand S."/>
            <person name="Jogler M."/>
            <person name="Boedeker C."/>
            <person name="Pinto D."/>
            <person name="Vollmers J."/>
            <person name="Rivas-Marin E."/>
            <person name="Kohn T."/>
            <person name="Peeters S.H."/>
            <person name="Heuer A."/>
            <person name="Rast P."/>
            <person name="Oberbeckmann S."/>
            <person name="Bunk B."/>
            <person name="Jeske O."/>
            <person name="Meyerdierks A."/>
            <person name="Storesund J.E."/>
            <person name="Kallscheuer N."/>
            <person name="Luecker S."/>
            <person name="Lage O.M."/>
            <person name="Pohl T."/>
            <person name="Merkel B.J."/>
            <person name="Hornburger P."/>
            <person name="Mueller R.-W."/>
            <person name="Bruemmer F."/>
            <person name="Labrenz M."/>
            <person name="Spormann A.M."/>
            <person name="Op den Camp H."/>
            <person name="Overmann J."/>
            <person name="Amann R."/>
            <person name="Jetten M.S.M."/>
            <person name="Mascher T."/>
            <person name="Medema M.H."/>
            <person name="Devos D.P."/>
            <person name="Kaster A.-K."/>
            <person name="Ovreas L."/>
            <person name="Rohde M."/>
            <person name="Galperin M.Y."/>
            <person name="Jogler C."/>
        </authorList>
    </citation>
    <scope>NUCLEOTIDE SEQUENCE [LARGE SCALE GENOMIC DNA]</scope>
    <source>
        <strain evidence="13 14">CA12</strain>
    </source>
</reference>
<name>A0A517PAA2_9PLAN</name>
<feature type="binding site" evidence="9">
    <location>
        <position position="213"/>
    </location>
    <ligand>
        <name>Mn(2+)</name>
        <dbReference type="ChEBI" id="CHEBI:29035"/>
    </ligand>
</feature>
<dbReference type="GO" id="GO:0051484">
    <property type="term" value="P:isopentenyl diphosphate biosynthetic process, methylerythritol 4-phosphate pathway involved in terpenoid biosynthetic process"/>
    <property type="evidence" value="ECO:0007669"/>
    <property type="project" value="TreeGrafter"/>
</dbReference>
<evidence type="ECO:0000259" key="10">
    <source>
        <dbReference type="Pfam" id="PF02670"/>
    </source>
</evidence>
<keyword evidence="7 9" id="KW-0414">Isoprene biosynthesis</keyword>
<dbReference type="Pfam" id="PF08436">
    <property type="entry name" value="DXP_redisom_C"/>
    <property type="match status" value="1"/>
</dbReference>
<dbReference type="Gene3D" id="3.40.50.720">
    <property type="entry name" value="NAD(P)-binding Rossmann-like Domain"/>
    <property type="match status" value="1"/>
</dbReference>
<evidence type="ECO:0000256" key="7">
    <source>
        <dbReference type="ARBA" id="ARBA00023229"/>
    </source>
</evidence>
<dbReference type="EC" id="1.1.1.267" evidence="9"/>
<feature type="binding site" evidence="9">
    <location>
        <position position="209"/>
    </location>
    <ligand>
        <name>1-deoxy-D-xylulose 5-phosphate</name>
        <dbReference type="ChEBI" id="CHEBI:57792"/>
    </ligand>
</feature>
<accession>A0A517PAA2</accession>
<dbReference type="FunFam" id="3.40.50.720:FF:000045">
    <property type="entry name" value="1-deoxy-D-xylulose 5-phosphate reductoisomerase"/>
    <property type="match status" value="1"/>
</dbReference>
<feature type="binding site" evidence="9">
    <location>
        <position position="204"/>
    </location>
    <ligand>
        <name>1-deoxy-D-xylulose 5-phosphate</name>
        <dbReference type="ChEBI" id="CHEBI:57792"/>
    </ligand>
</feature>
<comment type="similarity">
    <text evidence="2 9">Belongs to the DXR family.</text>
</comment>
<gene>
    <name evidence="9 13" type="primary">dxr</name>
    <name evidence="13" type="ORF">CA12_24020</name>
</gene>
<dbReference type="GO" id="GO:0016853">
    <property type="term" value="F:isomerase activity"/>
    <property type="evidence" value="ECO:0007669"/>
    <property type="project" value="UniProtKB-KW"/>
</dbReference>
<feature type="binding site" evidence="9">
    <location>
        <position position="144"/>
    </location>
    <ligand>
        <name>Mn(2+)</name>
        <dbReference type="ChEBI" id="CHEBI:29035"/>
    </ligand>
</feature>
<evidence type="ECO:0000256" key="9">
    <source>
        <dbReference type="HAMAP-Rule" id="MF_00183"/>
    </source>
</evidence>
<feature type="domain" description="1-deoxy-D-xylulose 5-phosphate reductoisomerase C-terminal" evidence="11">
    <location>
        <begin position="138"/>
        <end position="221"/>
    </location>
</feature>
<sequence>MLGSTGSIGTSACDVFAAREELIPLAFVAHRSWQTLAAQCRRHGVKIAVLADESVAAEVDRSAFPAGCELRFGEQAVEEVAAHPDADTVLSAIVGAAGLRGTWAAVEAGKRVALANKETLVVAGPLVTARAAETGAELLPVDSEHNAIYQALLAGRRDQVRRVILTASGGPFRGRPAESLHDVTPADALAHPTWDMGKRITIDSATMLNKAFELIEARWLFDLPADRIDVTVHPQSVVHSFVEYVDGSVLAQLSPPDMKLPIQYALTHPDRRPGPTAKFDWSRAFELTFEPPDRTAFPGLNLGTRVAERGGTAGAALNAADEVAVDRFLHGEIRFPDIARLCERALEEHPFEAEPTLAGLMEVDRWARAATQSAIV</sequence>
<feature type="binding site" evidence="9">
    <location>
        <position position="118"/>
    </location>
    <ligand>
        <name>NADPH</name>
        <dbReference type="ChEBI" id="CHEBI:57783"/>
    </ligand>
</feature>
<evidence type="ECO:0000313" key="13">
    <source>
        <dbReference type="EMBL" id="QDT16301.1"/>
    </source>
</evidence>
<dbReference type="Gene3D" id="1.10.1740.10">
    <property type="match status" value="1"/>
</dbReference>
<evidence type="ECO:0000256" key="1">
    <source>
        <dbReference type="ARBA" id="ARBA00005094"/>
    </source>
</evidence>
<evidence type="ECO:0000256" key="5">
    <source>
        <dbReference type="ARBA" id="ARBA00023002"/>
    </source>
</evidence>
<dbReference type="InterPro" id="IPR026877">
    <property type="entry name" value="DXPR_C"/>
</dbReference>
<organism evidence="13 14">
    <name type="scientific">Alienimonas californiensis</name>
    <dbReference type="NCBI Taxonomy" id="2527989"/>
    <lineage>
        <taxon>Bacteria</taxon>
        <taxon>Pseudomonadati</taxon>
        <taxon>Planctomycetota</taxon>
        <taxon>Planctomycetia</taxon>
        <taxon>Planctomycetales</taxon>
        <taxon>Planctomycetaceae</taxon>
        <taxon>Alienimonas</taxon>
    </lineage>
</organism>
<evidence type="ECO:0000256" key="6">
    <source>
        <dbReference type="ARBA" id="ARBA00023211"/>
    </source>
</evidence>
<dbReference type="SUPFAM" id="SSF55347">
    <property type="entry name" value="Glyceraldehyde-3-phosphate dehydrogenase-like, C-terminal domain"/>
    <property type="match status" value="1"/>
</dbReference>
<feature type="binding site" evidence="9">
    <location>
        <position position="168"/>
    </location>
    <ligand>
        <name>1-deoxy-D-xylulose 5-phosphate</name>
        <dbReference type="ChEBI" id="CHEBI:57792"/>
    </ligand>
</feature>
<dbReference type="OrthoDB" id="9806546at2"/>
<proteinExistence type="inferred from homology"/>
<evidence type="ECO:0000313" key="14">
    <source>
        <dbReference type="Proteomes" id="UP000318741"/>
    </source>
</evidence>
<evidence type="ECO:0000256" key="3">
    <source>
        <dbReference type="ARBA" id="ARBA00022723"/>
    </source>
</evidence>
<dbReference type="KEGG" id="acaf:CA12_24020"/>
<feature type="binding site" evidence="9">
    <location>
        <position position="210"/>
    </location>
    <ligand>
        <name>1-deoxy-D-xylulose 5-phosphate</name>
        <dbReference type="ChEBI" id="CHEBI:57792"/>
    </ligand>
</feature>
<dbReference type="Pfam" id="PF13288">
    <property type="entry name" value="DXPR_C"/>
    <property type="match status" value="1"/>
</dbReference>
<evidence type="ECO:0000256" key="4">
    <source>
        <dbReference type="ARBA" id="ARBA00022857"/>
    </source>
</evidence>
<evidence type="ECO:0000256" key="2">
    <source>
        <dbReference type="ARBA" id="ARBA00006825"/>
    </source>
</evidence>
<keyword evidence="14" id="KW-1185">Reference proteome</keyword>
<dbReference type="GO" id="GO:0070402">
    <property type="term" value="F:NADPH binding"/>
    <property type="evidence" value="ECO:0007669"/>
    <property type="project" value="InterPro"/>
</dbReference>
<dbReference type="GO" id="GO:0030145">
    <property type="term" value="F:manganese ion binding"/>
    <property type="evidence" value="ECO:0007669"/>
    <property type="project" value="TreeGrafter"/>
</dbReference>
<comment type="caution">
    <text evidence="9">Lacks conserved residue(s) required for the propagation of feature annotation.</text>
</comment>
<dbReference type="Proteomes" id="UP000318741">
    <property type="component" value="Chromosome"/>
</dbReference>
<dbReference type="InterPro" id="IPR003821">
    <property type="entry name" value="DXP_reductoisomerase"/>
</dbReference>
<feature type="binding site" evidence="9">
    <location>
        <position position="31"/>
    </location>
    <ligand>
        <name>NADPH</name>
        <dbReference type="ChEBI" id="CHEBI:57783"/>
    </ligand>
</feature>
<dbReference type="Pfam" id="PF02670">
    <property type="entry name" value="DXP_reductoisom"/>
    <property type="match status" value="1"/>
</dbReference>
<keyword evidence="6 9" id="KW-0464">Manganese</keyword>
<feature type="domain" description="1-deoxy-D-xylulose 5-phosphate reductoisomerase N-terminal" evidence="10">
    <location>
        <begin position="1"/>
        <end position="124"/>
    </location>
</feature>
<keyword evidence="4 9" id="KW-0521">NADP</keyword>
<feature type="binding site" evidence="9">
    <location>
        <position position="213"/>
    </location>
    <ligand>
        <name>1-deoxy-D-xylulose 5-phosphate</name>
        <dbReference type="ChEBI" id="CHEBI:57792"/>
    </ligand>
</feature>
<dbReference type="InterPro" id="IPR013512">
    <property type="entry name" value="DXP_reductoisomerase_N"/>
</dbReference>
<dbReference type="SUPFAM" id="SSF51735">
    <property type="entry name" value="NAD(P)-binding Rossmann-fold domains"/>
    <property type="match status" value="1"/>
</dbReference>
<feature type="binding site" evidence="9">
    <location>
        <position position="7"/>
    </location>
    <ligand>
        <name>NADPH</name>
        <dbReference type="ChEBI" id="CHEBI:57783"/>
    </ligand>
</feature>
<keyword evidence="9" id="KW-0460">Magnesium</keyword>
<dbReference type="EMBL" id="CP036265">
    <property type="protein sequence ID" value="QDT16301.1"/>
    <property type="molecule type" value="Genomic_DNA"/>
</dbReference>
<evidence type="ECO:0000256" key="8">
    <source>
        <dbReference type="ARBA" id="ARBA00048543"/>
    </source>
</evidence>
<comment type="function">
    <text evidence="9">Catalyzes the NADPH-dependent rearrangement and reduction of 1-deoxy-D-xylulose-5-phosphate (DXP) to 2-C-methyl-D-erythritol 4-phosphate (MEP).</text>
</comment>
<dbReference type="InterPro" id="IPR036291">
    <property type="entry name" value="NAD(P)-bd_dom_sf"/>
</dbReference>
<dbReference type="UniPathway" id="UPA00056">
    <property type="reaction ID" value="UER00092"/>
</dbReference>
<dbReference type="GO" id="GO:0030604">
    <property type="term" value="F:1-deoxy-D-xylulose-5-phosphate reductoisomerase activity"/>
    <property type="evidence" value="ECO:0007669"/>
    <property type="project" value="UniProtKB-UniRule"/>
</dbReference>
<dbReference type="SUPFAM" id="SSF69055">
    <property type="entry name" value="1-deoxy-D-xylulose-5-phosphate reductoisomerase, C-terminal domain"/>
    <property type="match status" value="1"/>
</dbReference>
<comment type="cofactor">
    <cofactor evidence="9">
        <name>Mg(2+)</name>
        <dbReference type="ChEBI" id="CHEBI:18420"/>
    </cofactor>
    <cofactor evidence="9">
        <name>Mn(2+)</name>
        <dbReference type="ChEBI" id="CHEBI:29035"/>
    </cofactor>
</comment>
<dbReference type="InterPro" id="IPR036169">
    <property type="entry name" value="DXPR_C_sf"/>
</dbReference>
<feature type="binding site" evidence="9">
    <location>
        <position position="5"/>
    </location>
    <ligand>
        <name>NADPH</name>
        <dbReference type="ChEBI" id="CHEBI:57783"/>
    </ligand>
</feature>
<feature type="binding site" evidence="9">
    <location>
        <position position="116"/>
    </location>
    <ligand>
        <name>NADPH</name>
        <dbReference type="ChEBI" id="CHEBI:57783"/>
    </ligand>
</feature>
<keyword evidence="3 9" id="KW-0479">Metal-binding</keyword>